<proteinExistence type="inferred from homology"/>
<keyword evidence="3" id="KW-1185">Reference proteome</keyword>
<name>A0A0W0VK63_9GAMM</name>
<evidence type="ECO:0000313" key="2">
    <source>
        <dbReference type="EMBL" id="KTD20349.1"/>
    </source>
</evidence>
<reference evidence="2 3" key="1">
    <citation type="submission" date="2015-11" db="EMBL/GenBank/DDBJ databases">
        <title>Genomic analysis of 38 Legionella species identifies large and diverse effector repertoires.</title>
        <authorList>
            <person name="Burstein D."/>
            <person name="Amaro F."/>
            <person name="Zusman T."/>
            <person name="Lifshitz Z."/>
            <person name="Cohen O."/>
            <person name="Gilbert J.A."/>
            <person name="Pupko T."/>
            <person name="Shuman H.A."/>
            <person name="Segal G."/>
        </authorList>
    </citation>
    <scope>NUCLEOTIDE SEQUENCE [LARGE SCALE GENOMIC DNA]</scope>
    <source>
        <strain evidence="2 3">ATCC 49505</strain>
    </source>
</reference>
<dbReference type="PANTHER" id="PTHR30203:SF33">
    <property type="entry name" value="BLR4455 PROTEIN"/>
    <property type="match status" value="1"/>
</dbReference>
<sequence>MLHSYDFCAMIFFDAGLFPYHANDYCSPLSMIKKICILLLLLTVLWGCASRQSAPIPEAAVPDQFPSAQQALQDRSDLPCFAWWRQFEDSDLNKLITAGLQNNPDIHIALANLKEARGELQHVKLGWIPSLELFAGYSTNPALGVPGGFYGVWPSYAMNIARHFKREKQARYNVEYYHAMIDGVRLTVIGQIAAAYFTLMAQQEELKLLNELDRDLMDLINLTKEDVRIGLQNNIDLAKISVDEKAVSALIKPVEHNIIVSQNALRFLLNQNPGNIKTRNNFTAIDLTRFKPGSLPAAVLRNRPDLRMREFAIKKAHAGVSMAFADFFPSLQLDEFIGEAHLPESKLAEVTDSYLHEIIDPATFGTITARKGLLAARMAEYMKAVHRILNEVDNDLSANRRMRAFFQEKQKAEADYAYQYKLQEGLFKTGLISYKMLLENKIYLDKLALETNQAKLQLALSLVQLYQDLAGGYAIR</sequence>
<comment type="caution">
    <text evidence="2">The sequence shown here is derived from an EMBL/GenBank/DDBJ whole genome shotgun (WGS) entry which is preliminary data.</text>
</comment>
<evidence type="ECO:0000256" key="1">
    <source>
        <dbReference type="ARBA" id="ARBA00007613"/>
    </source>
</evidence>
<organism evidence="2 3">
    <name type="scientific">Legionella londiniensis</name>
    <dbReference type="NCBI Taxonomy" id="45068"/>
    <lineage>
        <taxon>Bacteria</taxon>
        <taxon>Pseudomonadati</taxon>
        <taxon>Pseudomonadota</taxon>
        <taxon>Gammaproteobacteria</taxon>
        <taxon>Legionellales</taxon>
        <taxon>Legionellaceae</taxon>
        <taxon>Legionella</taxon>
    </lineage>
</organism>
<comment type="similarity">
    <text evidence="1">Belongs to the outer membrane factor (OMF) (TC 1.B.17) family.</text>
</comment>
<dbReference type="Pfam" id="PF02321">
    <property type="entry name" value="OEP"/>
    <property type="match status" value="1"/>
</dbReference>
<dbReference type="PANTHER" id="PTHR30203">
    <property type="entry name" value="OUTER MEMBRANE CATION EFFLUX PROTEIN"/>
    <property type="match status" value="1"/>
</dbReference>
<gene>
    <name evidence="2" type="ORF">Llon_1702</name>
</gene>
<dbReference type="InterPro" id="IPR010131">
    <property type="entry name" value="MdtP/NodT-like"/>
</dbReference>
<protein>
    <submittedName>
        <fullName evidence="2">Outer membrane efflux protein</fullName>
    </submittedName>
</protein>
<dbReference type="PATRIC" id="fig|45068.5.peg.1846"/>
<dbReference type="Proteomes" id="UP000054997">
    <property type="component" value="Unassembled WGS sequence"/>
</dbReference>
<dbReference type="Gene3D" id="2.20.200.10">
    <property type="entry name" value="Outer membrane efflux proteins (OEP)"/>
    <property type="match status" value="1"/>
</dbReference>
<dbReference type="SUPFAM" id="SSF56954">
    <property type="entry name" value="Outer membrane efflux proteins (OEP)"/>
    <property type="match status" value="1"/>
</dbReference>
<dbReference type="GO" id="GO:0015562">
    <property type="term" value="F:efflux transmembrane transporter activity"/>
    <property type="evidence" value="ECO:0007669"/>
    <property type="project" value="InterPro"/>
</dbReference>
<dbReference type="AlphaFoldDB" id="A0A0W0VK63"/>
<dbReference type="EMBL" id="LNYK01000026">
    <property type="protein sequence ID" value="KTD20349.1"/>
    <property type="molecule type" value="Genomic_DNA"/>
</dbReference>
<accession>A0A0W0VK63</accession>
<dbReference type="Gene3D" id="1.20.1600.10">
    <property type="entry name" value="Outer membrane efflux proteins (OEP)"/>
    <property type="match status" value="1"/>
</dbReference>
<evidence type="ECO:0000313" key="3">
    <source>
        <dbReference type="Proteomes" id="UP000054997"/>
    </source>
</evidence>
<dbReference type="STRING" id="45068.Llon_1702"/>
<dbReference type="InterPro" id="IPR003423">
    <property type="entry name" value="OMP_efflux"/>
</dbReference>